<reference evidence="1 4" key="2">
    <citation type="submission" date="2021-01" db="EMBL/GenBank/DDBJ databases">
        <title>Whole genome shotgun sequence of Cellulomonas oligotrophica NBRC 109435.</title>
        <authorList>
            <person name="Komaki H."/>
            <person name="Tamura T."/>
        </authorList>
    </citation>
    <scope>NUCLEOTIDE SEQUENCE [LARGE SCALE GENOMIC DNA]</scope>
    <source>
        <strain evidence="1 4">NBRC 109435</strain>
    </source>
</reference>
<dbReference type="Proteomes" id="UP000618382">
    <property type="component" value="Unassembled WGS sequence"/>
</dbReference>
<proteinExistence type="predicted"/>
<comment type="caution">
    <text evidence="2">The sequence shown here is derived from an EMBL/GenBank/DDBJ whole genome shotgun (WGS) entry which is preliminary data.</text>
</comment>
<accession>A0A7Y9FIB2</accession>
<evidence type="ECO:0000313" key="4">
    <source>
        <dbReference type="Proteomes" id="UP000618382"/>
    </source>
</evidence>
<protein>
    <submittedName>
        <fullName evidence="2">Uncharacterized protein</fullName>
    </submittedName>
</protein>
<name>A0A7Y9FIB2_9CELL</name>
<sequence length="180" mass="20073">MAGDDGWFAGADGRGAHEVAFLDRLRADAPDVLGERVAPEATEAVPGMAPTFVRLDVPGLTSPRRELQLAFWTSPDCATSAERPTLQGAWSDHYQGDDYAADDPECLTVVGVDATPEQHARWALAWIRRQLDRPVVREEWTRGERTVATRWVLDDTGAPLGSRGMVRLRRRPADRRTRER</sequence>
<evidence type="ECO:0000313" key="1">
    <source>
        <dbReference type="EMBL" id="GIG32943.1"/>
    </source>
</evidence>
<dbReference type="Proteomes" id="UP000577956">
    <property type="component" value="Unassembled WGS sequence"/>
</dbReference>
<organism evidence="2 3">
    <name type="scientific">Cellulomonas oligotrophica</name>
    <dbReference type="NCBI Taxonomy" id="931536"/>
    <lineage>
        <taxon>Bacteria</taxon>
        <taxon>Bacillati</taxon>
        <taxon>Actinomycetota</taxon>
        <taxon>Actinomycetes</taxon>
        <taxon>Micrococcales</taxon>
        <taxon>Cellulomonadaceae</taxon>
        <taxon>Cellulomonas</taxon>
    </lineage>
</organism>
<reference evidence="2 3" key="1">
    <citation type="submission" date="2020-07" db="EMBL/GenBank/DDBJ databases">
        <title>Sequencing the genomes of 1000 actinobacteria strains.</title>
        <authorList>
            <person name="Klenk H.-P."/>
        </authorList>
    </citation>
    <scope>NUCLEOTIDE SEQUENCE [LARGE SCALE GENOMIC DNA]</scope>
    <source>
        <strain evidence="2 3">DSM 24482</strain>
    </source>
</reference>
<dbReference type="EMBL" id="JACCBK010000001">
    <property type="protein sequence ID" value="NYD87850.1"/>
    <property type="molecule type" value="Genomic_DNA"/>
</dbReference>
<keyword evidence="4" id="KW-1185">Reference proteome</keyword>
<dbReference type="AlphaFoldDB" id="A0A7Y9FIB2"/>
<dbReference type="RefSeq" id="WP_140460163.1">
    <property type="nucleotide sequence ID" value="NZ_BAABFI010000013.1"/>
</dbReference>
<evidence type="ECO:0000313" key="3">
    <source>
        <dbReference type="Proteomes" id="UP000577956"/>
    </source>
</evidence>
<evidence type="ECO:0000313" key="2">
    <source>
        <dbReference type="EMBL" id="NYD87850.1"/>
    </source>
</evidence>
<dbReference type="EMBL" id="BONN01000005">
    <property type="protein sequence ID" value="GIG32943.1"/>
    <property type="molecule type" value="Genomic_DNA"/>
</dbReference>
<gene>
    <name evidence="2" type="ORF">BKA21_003399</name>
    <name evidence="1" type="ORF">Col01nite_21020</name>
</gene>